<proteinExistence type="predicted"/>
<reference evidence="1 2" key="1">
    <citation type="submission" date="2015-07" db="EMBL/GenBank/DDBJ databases">
        <title>Whole genome sequence of Herpetosiphon geysericola DSM 7119.</title>
        <authorList>
            <person name="Hemp J."/>
            <person name="Ward L.M."/>
            <person name="Pace L.A."/>
            <person name="Fischer W.W."/>
        </authorList>
    </citation>
    <scope>NUCLEOTIDE SEQUENCE [LARGE SCALE GENOMIC DNA]</scope>
    <source>
        <strain evidence="1 2">DSM 7119</strain>
    </source>
</reference>
<accession>A0A0P6Z1Y2</accession>
<protein>
    <submittedName>
        <fullName evidence="1">Uncharacterized protein</fullName>
    </submittedName>
</protein>
<dbReference type="OrthoDB" id="674225at2"/>
<gene>
    <name evidence="1" type="ORF">SE18_03045</name>
</gene>
<keyword evidence="2" id="KW-1185">Reference proteome</keyword>
<evidence type="ECO:0000313" key="2">
    <source>
        <dbReference type="Proteomes" id="UP000050277"/>
    </source>
</evidence>
<dbReference type="EMBL" id="LGKP01000007">
    <property type="protein sequence ID" value="KPL91139.1"/>
    <property type="molecule type" value="Genomic_DNA"/>
</dbReference>
<organism evidence="1 2">
    <name type="scientific">Herpetosiphon geysericola</name>
    <dbReference type="NCBI Taxonomy" id="70996"/>
    <lineage>
        <taxon>Bacteria</taxon>
        <taxon>Bacillati</taxon>
        <taxon>Chloroflexota</taxon>
        <taxon>Chloroflexia</taxon>
        <taxon>Herpetosiphonales</taxon>
        <taxon>Herpetosiphonaceae</taxon>
        <taxon>Herpetosiphon</taxon>
    </lineage>
</organism>
<comment type="caution">
    <text evidence="1">The sequence shown here is derived from an EMBL/GenBank/DDBJ whole genome shotgun (WGS) entry which is preliminary data.</text>
</comment>
<dbReference type="AlphaFoldDB" id="A0A0P6Z1Y2"/>
<dbReference type="Proteomes" id="UP000050277">
    <property type="component" value="Unassembled WGS sequence"/>
</dbReference>
<name>A0A0P6Z1Y2_9CHLR</name>
<dbReference type="RefSeq" id="WP_054532948.1">
    <property type="nucleotide sequence ID" value="NZ_LGKP01000007.1"/>
</dbReference>
<sequence>MGAFNTFHLQAPCLVCGTEIPLVLQFKYAENWQYEYKLNDQLRWNSRYPRSNDGTPGMKHVVISAISEDCPVCKHDGDDYLIHVYNDILTSIEPDDQRYNFFEAQRDYFVLAE</sequence>
<evidence type="ECO:0000313" key="1">
    <source>
        <dbReference type="EMBL" id="KPL91139.1"/>
    </source>
</evidence>